<dbReference type="SUPFAM" id="SSF53335">
    <property type="entry name" value="S-adenosyl-L-methionine-dependent methyltransferases"/>
    <property type="match status" value="1"/>
</dbReference>
<dbReference type="InterPro" id="IPR029063">
    <property type="entry name" value="SAM-dependent_MTases_sf"/>
</dbReference>
<evidence type="ECO:0008006" key="3">
    <source>
        <dbReference type="Google" id="ProtNLM"/>
    </source>
</evidence>
<dbReference type="PATRIC" id="fig|1411021.3.peg.1457"/>
<dbReference type="AlphaFoldDB" id="W2CRG3"/>
<keyword evidence="2" id="KW-1185">Reference proteome</keyword>
<accession>W2CRG3</accession>
<evidence type="ECO:0000313" key="2">
    <source>
        <dbReference type="Proteomes" id="UP000018874"/>
    </source>
</evidence>
<comment type="caution">
    <text evidence="1">The sequence shown here is derived from an EMBL/GenBank/DDBJ whole genome shotgun (WGS) entry which is preliminary data.</text>
</comment>
<proteinExistence type="predicted"/>
<evidence type="ECO:0000313" key="1">
    <source>
        <dbReference type="EMBL" id="ETK09017.1"/>
    </source>
</evidence>
<protein>
    <recommendedName>
        <fullName evidence="3">SAM-dependent methyltransferase</fullName>
    </recommendedName>
</protein>
<organism evidence="1 2">
    <name type="scientific">Tannerella sp. oral taxon BU063 isolate Cell 6/7/9</name>
    <dbReference type="NCBI Taxonomy" id="1411021"/>
    <lineage>
        <taxon>Bacteria</taxon>
        <taxon>Pseudomonadati</taxon>
        <taxon>Bacteroidota</taxon>
        <taxon>Bacteroidia</taxon>
        <taxon>Bacteroidales</taxon>
        <taxon>Tannerellaceae</taxon>
        <taxon>Tannerella</taxon>
    </lineage>
</organism>
<name>W2CRG3_9BACT</name>
<gene>
    <name evidence="1" type="ORF">T231_11430</name>
</gene>
<dbReference type="EMBL" id="AYYD01001127">
    <property type="protein sequence ID" value="ETK09017.1"/>
    <property type="molecule type" value="Genomic_DNA"/>
</dbReference>
<reference evidence="1 2" key="1">
    <citation type="submission" date="2013-11" db="EMBL/GenBank/DDBJ databases">
        <title>Single cell genomics of uncultured Tannerella BU063 (oral taxon 286).</title>
        <authorList>
            <person name="Beall C.J."/>
            <person name="Campbell A.G."/>
            <person name="Griffen A.L."/>
            <person name="Podar M."/>
            <person name="Leys E.J."/>
        </authorList>
    </citation>
    <scope>NUCLEOTIDE SEQUENCE [LARGE SCALE GENOMIC DNA]</scope>
    <source>
        <strain evidence="1">Cell 6/7/9</strain>
    </source>
</reference>
<dbReference type="Gene3D" id="3.40.50.150">
    <property type="entry name" value="Vaccinia Virus protein VP39"/>
    <property type="match status" value="1"/>
</dbReference>
<sequence>MRRLIIPLYRRLFCRKGYGIHSPFVFDLITNVLEESRGYYAYTRLHAAHALADPHDRLPLRDSRWLFRLANRFQPRHLITVGSGGGLTPLSLTAYVSSGLHTIALEESPTTADTVRTLLHNRTMSPIEVRCGTYETELSKALTEYGRPDCIVLDVISDRLASLFHLCTDYLSDETLLLIRGIHATPLARRTWQTLFCAHPSATVCVDAYTWGIVFFRPGLPRQVFRHIVV</sequence>
<dbReference type="Proteomes" id="UP000018874">
    <property type="component" value="Unassembled WGS sequence"/>
</dbReference>